<feature type="region of interest" description="Disordered" evidence="2">
    <location>
        <begin position="93"/>
        <end position="225"/>
    </location>
</feature>
<protein>
    <recommendedName>
        <fullName evidence="3">EF-hand domain-containing protein</fullName>
    </recommendedName>
</protein>
<dbReference type="CDD" id="cd00051">
    <property type="entry name" value="EFh"/>
    <property type="match status" value="1"/>
</dbReference>
<dbReference type="PROSITE" id="PS50222">
    <property type="entry name" value="EF_HAND_2"/>
    <property type="match status" value="2"/>
</dbReference>
<dbReference type="SMART" id="SM00054">
    <property type="entry name" value="EFh"/>
    <property type="match status" value="2"/>
</dbReference>
<dbReference type="Gene3D" id="1.10.238.10">
    <property type="entry name" value="EF-hand"/>
    <property type="match status" value="1"/>
</dbReference>
<dbReference type="PROSITE" id="PS00018">
    <property type="entry name" value="EF_HAND_1"/>
    <property type="match status" value="1"/>
</dbReference>
<reference evidence="4" key="1">
    <citation type="submission" date="2021-01" db="EMBL/GenBank/DDBJ databases">
        <authorList>
            <person name="Corre E."/>
            <person name="Pelletier E."/>
            <person name="Niang G."/>
            <person name="Scheremetjew M."/>
            <person name="Finn R."/>
            <person name="Kale V."/>
            <person name="Holt S."/>
            <person name="Cochrane G."/>
            <person name="Meng A."/>
            <person name="Brown T."/>
            <person name="Cohen L."/>
        </authorList>
    </citation>
    <scope>NUCLEOTIDE SEQUENCE</scope>
    <source>
        <strain evidence="4">NIES-2562</strain>
    </source>
</reference>
<sequence>MGGPKTLARLFRAFDKDKDHGINFPEFKKAICSVAGLSTEDLNADIAARVLFTTGDKDANGEIDFQEFVNILGDAQQNESAFLARLKADRKANTEVGQARGGSGSGGGGGRRKGSVVLSTDAAPSKAGYTQISRPAFVQPPTRFSSRPPPHSTFGITQHQPGTASYISEEERWRRPMSAPHTGPSSLPSSSSTPSTTTRSSVLPPPASTAPRPASAYHEVGARGKGGVVVGIAEGKRQRIQRRETERHAAVQQVEDALAERQKGNLQSLVEQRADYLKRLSERPF</sequence>
<feature type="domain" description="EF-hand" evidence="3">
    <location>
        <begin position="2"/>
        <end position="37"/>
    </location>
</feature>
<keyword evidence="1" id="KW-0106">Calcium</keyword>
<dbReference type="EMBL" id="HBIB01026393">
    <property type="protein sequence ID" value="CAE0254811.1"/>
    <property type="molecule type" value="Transcribed_RNA"/>
</dbReference>
<organism evidence="4">
    <name type="scientific">Palpitomonas bilix</name>
    <dbReference type="NCBI Taxonomy" id="652834"/>
    <lineage>
        <taxon>Eukaryota</taxon>
        <taxon>Eukaryota incertae sedis</taxon>
    </lineage>
</organism>
<dbReference type="AlphaFoldDB" id="A0A7S3DEB8"/>
<evidence type="ECO:0000256" key="1">
    <source>
        <dbReference type="ARBA" id="ARBA00022837"/>
    </source>
</evidence>
<feature type="compositionally biased region" description="Gly residues" evidence="2">
    <location>
        <begin position="99"/>
        <end position="109"/>
    </location>
</feature>
<feature type="compositionally biased region" description="Polar residues" evidence="2">
    <location>
        <begin position="154"/>
        <end position="166"/>
    </location>
</feature>
<dbReference type="InterPro" id="IPR011992">
    <property type="entry name" value="EF-hand-dom_pair"/>
</dbReference>
<name>A0A7S3DEB8_9EUKA</name>
<dbReference type="GO" id="GO:0005509">
    <property type="term" value="F:calcium ion binding"/>
    <property type="evidence" value="ECO:0007669"/>
    <property type="project" value="InterPro"/>
</dbReference>
<evidence type="ECO:0000256" key="2">
    <source>
        <dbReference type="SAM" id="MobiDB-lite"/>
    </source>
</evidence>
<dbReference type="SUPFAM" id="SSF47473">
    <property type="entry name" value="EF-hand"/>
    <property type="match status" value="1"/>
</dbReference>
<evidence type="ECO:0000259" key="3">
    <source>
        <dbReference type="PROSITE" id="PS50222"/>
    </source>
</evidence>
<evidence type="ECO:0000313" key="4">
    <source>
        <dbReference type="EMBL" id="CAE0254811.1"/>
    </source>
</evidence>
<feature type="compositionally biased region" description="Low complexity" evidence="2">
    <location>
        <begin position="184"/>
        <end position="202"/>
    </location>
</feature>
<dbReference type="InterPro" id="IPR002048">
    <property type="entry name" value="EF_hand_dom"/>
</dbReference>
<accession>A0A7S3DEB8</accession>
<gene>
    <name evidence="4" type="ORF">PBIL07802_LOCUS17059</name>
</gene>
<feature type="domain" description="EF-hand" evidence="3">
    <location>
        <begin position="43"/>
        <end position="78"/>
    </location>
</feature>
<dbReference type="InterPro" id="IPR018247">
    <property type="entry name" value="EF_Hand_1_Ca_BS"/>
</dbReference>
<proteinExistence type="predicted"/>